<dbReference type="InterPro" id="IPR000889">
    <property type="entry name" value="Glutathione_peroxidase"/>
</dbReference>
<keyword evidence="7" id="KW-1185">Reference proteome</keyword>
<comment type="caution">
    <text evidence="6">The sequence shown here is derived from an EMBL/GenBank/DDBJ whole genome shotgun (WGS) entry which is preliminary data.</text>
</comment>
<dbReference type="PANTHER" id="PTHR11592:SF78">
    <property type="entry name" value="GLUTATHIONE PEROXIDASE"/>
    <property type="match status" value="1"/>
</dbReference>
<dbReference type="FunFam" id="3.40.30.10:FF:000010">
    <property type="entry name" value="Glutathione peroxidase"/>
    <property type="match status" value="1"/>
</dbReference>
<evidence type="ECO:0000256" key="2">
    <source>
        <dbReference type="ARBA" id="ARBA00022559"/>
    </source>
</evidence>
<dbReference type="Pfam" id="PF00255">
    <property type="entry name" value="GSHPx"/>
    <property type="match status" value="1"/>
</dbReference>
<dbReference type="PROSITE" id="PS51355">
    <property type="entry name" value="GLUTATHIONE_PEROXID_3"/>
    <property type="match status" value="1"/>
</dbReference>
<dbReference type="CDD" id="cd00340">
    <property type="entry name" value="GSH_Peroxidase"/>
    <property type="match status" value="1"/>
</dbReference>
<dbReference type="PRINTS" id="PR01011">
    <property type="entry name" value="GLUTPROXDASE"/>
</dbReference>
<dbReference type="EMBL" id="LFML01000085">
    <property type="protein sequence ID" value="KMO95820.1"/>
    <property type="molecule type" value="Genomic_DNA"/>
</dbReference>
<evidence type="ECO:0000256" key="1">
    <source>
        <dbReference type="ARBA" id="ARBA00006926"/>
    </source>
</evidence>
<dbReference type="InterPro" id="IPR036249">
    <property type="entry name" value="Thioredoxin-like_sf"/>
</dbReference>
<proteinExistence type="inferred from homology"/>
<dbReference type="PATRIC" id="fig|66430.4.peg.7181"/>
<evidence type="ECO:0000313" key="6">
    <source>
        <dbReference type="EMBL" id="KMO95820.1"/>
    </source>
</evidence>
<dbReference type="STRING" id="66430.ACS04_21635"/>
<name>A0A0J6XIE9_9ACTN</name>
<dbReference type="Gene3D" id="3.40.30.10">
    <property type="entry name" value="Glutaredoxin"/>
    <property type="match status" value="1"/>
</dbReference>
<dbReference type="PROSITE" id="PS00460">
    <property type="entry name" value="GLUTATHIONE_PEROXID_1"/>
    <property type="match status" value="1"/>
</dbReference>
<feature type="active site" evidence="4">
    <location>
        <position position="35"/>
    </location>
</feature>
<keyword evidence="2 5" id="KW-0575">Peroxidase</keyword>
<protein>
    <recommendedName>
        <fullName evidence="5">Glutathione peroxidase</fullName>
    </recommendedName>
</protein>
<dbReference type="SUPFAM" id="SSF52833">
    <property type="entry name" value="Thioredoxin-like"/>
    <property type="match status" value="1"/>
</dbReference>
<evidence type="ECO:0000256" key="4">
    <source>
        <dbReference type="PIRSR" id="PIRSR000303-1"/>
    </source>
</evidence>
<comment type="similarity">
    <text evidence="1 5">Belongs to the glutathione peroxidase family.</text>
</comment>
<dbReference type="PANTHER" id="PTHR11592">
    <property type="entry name" value="GLUTATHIONE PEROXIDASE"/>
    <property type="match status" value="1"/>
</dbReference>
<dbReference type="GO" id="GO:0004601">
    <property type="term" value="F:peroxidase activity"/>
    <property type="evidence" value="ECO:0007669"/>
    <property type="project" value="UniProtKB-KW"/>
</dbReference>
<evidence type="ECO:0000256" key="3">
    <source>
        <dbReference type="ARBA" id="ARBA00023002"/>
    </source>
</evidence>
<dbReference type="InterPro" id="IPR029759">
    <property type="entry name" value="GPX_AS"/>
</dbReference>
<dbReference type="AlphaFoldDB" id="A0A0J6XIE9"/>
<gene>
    <name evidence="6" type="ORF">ACS04_21635</name>
</gene>
<organism evidence="6 7">
    <name type="scientific">Streptomyces roseus</name>
    <dbReference type="NCBI Taxonomy" id="66430"/>
    <lineage>
        <taxon>Bacteria</taxon>
        <taxon>Bacillati</taxon>
        <taxon>Actinomycetota</taxon>
        <taxon>Actinomycetes</taxon>
        <taxon>Kitasatosporales</taxon>
        <taxon>Streptomycetaceae</taxon>
        <taxon>Streptomyces</taxon>
    </lineage>
</organism>
<dbReference type="GO" id="GO:0034599">
    <property type="term" value="P:cellular response to oxidative stress"/>
    <property type="evidence" value="ECO:0007669"/>
    <property type="project" value="TreeGrafter"/>
</dbReference>
<dbReference type="RefSeq" id="WP_048478346.1">
    <property type="nucleotide sequence ID" value="NZ_JBEZIN010000003.1"/>
</dbReference>
<keyword evidence="3 5" id="KW-0560">Oxidoreductase</keyword>
<dbReference type="PIRSF" id="PIRSF000303">
    <property type="entry name" value="Glutathion_perox"/>
    <property type="match status" value="1"/>
</dbReference>
<evidence type="ECO:0000313" key="7">
    <source>
        <dbReference type="Proteomes" id="UP000035932"/>
    </source>
</evidence>
<sequence>MSLYDIPLTTLSDEPTSLAAHKGKAILLVNTASQCGLTPQYSGLARLQFAYEAKGFTVIGVPCNQFGGQEPGTADDIATFCAAGFGVTFPMLEKTEVNGENRHPLYKELVKTAYADGEAGEDIQWNFEKFLISPSGEVVARFRPGVEPEAPEVIAAIEAQLPA</sequence>
<evidence type="ECO:0000256" key="5">
    <source>
        <dbReference type="RuleBase" id="RU000499"/>
    </source>
</evidence>
<reference evidence="6 7" key="1">
    <citation type="submission" date="2015-06" db="EMBL/GenBank/DDBJ databases">
        <title>Recapitulation of the evolution of biosynthetic gene clusters reveals hidden chemical diversity on bacterial genomes.</title>
        <authorList>
            <person name="Cruz-Morales P."/>
            <person name="Martinez-Guerrero C."/>
            <person name="Morales-Escalante M.A."/>
            <person name="Yanez-Guerra L.A."/>
            <person name="Kopp J.F."/>
            <person name="Feldmann J."/>
            <person name="Ramos-Aboites H.E."/>
            <person name="Barona-Gomez F."/>
        </authorList>
    </citation>
    <scope>NUCLEOTIDE SEQUENCE [LARGE SCALE GENOMIC DNA]</scope>
    <source>
        <strain evidence="6 7">ATCC 31245</strain>
    </source>
</reference>
<accession>A0A0J6XIE9</accession>
<dbReference type="Proteomes" id="UP000035932">
    <property type="component" value="Unassembled WGS sequence"/>
</dbReference>
<dbReference type="OrthoDB" id="9785502at2"/>